<feature type="non-terminal residue" evidence="3">
    <location>
        <position position="1"/>
    </location>
</feature>
<comment type="caution">
    <text evidence="3">The sequence shown here is derived from an EMBL/GenBank/DDBJ whole genome shotgun (WGS) entry which is preliminary data.</text>
</comment>
<protein>
    <submittedName>
        <fullName evidence="3">Uncharacterized protein</fullName>
    </submittedName>
</protein>
<feature type="region of interest" description="Disordered" evidence="1">
    <location>
        <begin position="32"/>
        <end position="53"/>
    </location>
</feature>
<feature type="transmembrane region" description="Helical" evidence="2">
    <location>
        <begin position="77"/>
        <end position="99"/>
    </location>
</feature>
<name>X1PR55_9ZZZZ</name>
<proteinExistence type="predicted"/>
<evidence type="ECO:0000256" key="2">
    <source>
        <dbReference type="SAM" id="Phobius"/>
    </source>
</evidence>
<sequence length="104" mass="11145">GGLIAVTIIVTVIGSIVANNLTTTESGSLKFGPKPVPGTGEWVTDPETGEPTWTGEWEWGVVEESWEKGPPDWWADVIPTVILGTFVIIGAFIVIPPVIRSFRG</sequence>
<dbReference type="AlphaFoldDB" id="X1PR55"/>
<organism evidence="3">
    <name type="scientific">marine sediment metagenome</name>
    <dbReference type="NCBI Taxonomy" id="412755"/>
    <lineage>
        <taxon>unclassified sequences</taxon>
        <taxon>metagenomes</taxon>
        <taxon>ecological metagenomes</taxon>
    </lineage>
</organism>
<reference evidence="3" key="1">
    <citation type="journal article" date="2014" name="Front. Microbiol.">
        <title>High frequency of phylogenetically diverse reductive dehalogenase-homologous genes in deep subseafloor sedimentary metagenomes.</title>
        <authorList>
            <person name="Kawai M."/>
            <person name="Futagami T."/>
            <person name="Toyoda A."/>
            <person name="Takaki Y."/>
            <person name="Nishi S."/>
            <person name="Hori S."/>
            <person name="Arai W."/>
            <person name="Tsubouchi T."/>
            <person name="Morono Y."/>
            <person name="Uchiyama I."/>
            <person name="Ito T."/>
            <person name="Fujiyama A."/>
            <person name="Inagaki F."/>
            <person name="Takami H."/>
        </authorList>
    </citation>
    <scope>NUCLEOTIDE SEQUENCE</scope>
    <source>
        <strain evidence="3">Expedition CK06-06</strain>
    </source>
</reference>
<accession>X1PR55</accession>
<evidence type="ECO:0000313" key="3">
    <source>
        <dbReference type="EMBL" id="GAI41545.1"/>
    </source>
</evidence>
<gene>
    <name evidence="3" type="ORF">S06H3_48372</name>
</gene>
<dbReference type="EMBL" id="BARV01030454">
    <property type="protein sequence ID" value="GAI41545.1"/>
    <property type="molecule type" value="Genomic_DNA"/>
</dbReference>
<keyword evidence="2" id="KW-0472">Membrane</keyword>
<keyword evidence="2" id="KW-1133">Transmembrane helix</keyword>
<evidence type="ECO:0000256" key="1">
    <source>
        <dbReference type="SAM" id="MobiDB-lite"/>
    </source>
</evidence>
<keyword evidence="2" id="KW-0812">Transmembrane</keyword>